<reference evidence="2" key="1">
    <citation type="journal article" date="2023" name="Science">
        <title>Genome structures resolve the early diversification of teleost fishes.</title>
        <authorList>
            <person name="Parey E."/>
            <person name="Louis A."/>
            <person name="Montfort J."/>
            <person name="Bouchez O."/>
            <person name="Roques C."/>
            <person name="Iampietro C."/>
            <person name="Lluch J."/>
            <person name="Castinel A."/>
            <person name="Donnadieu C."/>
            <person name="Desvignes T."/>
            <person name="Floi Bucao C."/>
            <person name="Jouanno E."/>
            <person name="Wen M."/>
            <person name="Mejri S."/>
            <person name="Dirks R."/>
            <person name="Jansen H."/>
            <person name="Henkel C."/>
            <person name="Chen W.J."/>
            <person name="Zahm M."/>
            <person name="Cabau C."/>
            <person name="Klopp C."/>
            <person name="Thompson A.W."/>
            <person name="Robinson-Rechavi M."/>
            <person name="Braasch I."/>
            <person name="Lecointre G."/>
            <person name="Bobe J."/>
            <person name="Postlethwait J.H."/>
            <person name="Berthelot C."/>
            <person name="Roest Crollius H."/>
            <person name="Guiguen Y."/>
        </authorList>
    </citation>
    <scope>NUCLEOTIDE SEQUENCE</scope>
    <source>
        <strain evidence="2">NC1722</strain>
    </source>
</reference>
<sequence length="90" mass="9825">MTCAPCGSRRDLRELLRVPLISRAGRPDLPITAGGRIGVSAVRRKTERLGGALVTQGSLRAHLQRFFIQPQRPGLRPPGHGLITQHSANR</sequence>
<evidence type="ECO:0000313" key="2">
    <source>
        <dbReference type="EMBL" id="KAJ8413050.1"/>
    </source>
</evidence>
<evidence type="ECO:0000313" key="3">
    <source>
        <dbReference type="Proteomes" id="UP001221898"/>
    </source>
</evidence>
<comment type="caution">
    <text evidence="2">The sequence shown here is derived from an EMBL/GenBank/DDBJ whole genome shotgun (WGS) entry which is preliminary data.</text>
</comment>
<organism evidence="2 3">
    <name type="scientific">Aldrovandia affinis</name>
    <dbReference type="NCBI Taxonomy" id="143900"/>
    <lineage>
        <taxon>Eukaryota</taxon>
        <taxon>Metazoa</taxon>
        <taxon>Chordata</taxon>
        <taxon>Craniata</taxon>
        <taxon>Vertebrata</taxon>
        <taxon>Euteleostomi</taxon>
        <taxon>Actinopterygii</taxon>
        <taxon>Neopterygii</taxon>
        <taxon>Teleostei</taxon>
        <taxon>Notacanthiformes</taxon>
        <taxon>Halosauridae</taxon>
        <taxon>Aldrovandia</taxon>
    </lineage>
</organism>
<evidence type="ECO:0000256" key="1">
    <source>
        <dbReference type="SAM" id="MobiDB-lite"/>
    </source>
</evidence>
<accession>A0AAD7T2K6</accession>
<gene>
    <name evidence="2" type="ORF">AAFF_G00106320</name>
</gene>
<proteinExistence type="predicted"/>
<keyword evidence="3" id="KW-1185">Reference proteome</keyword>
<name>A0AAD7T2K6_9TELE</name>
<dbReference type="Proteomes" id="UP001221898">
    <property type="component" value="Unassembled WGS sequence"/>
</dbReference>
<dbReference type="EMBL" id="JAINUG010000017">
    <property type="protein sequence ID" value="KAJ8413050.1"/>
    <property type="molecule type" value="Genomic_DNA"/>
</dbReference>
<dbReference type="AlphaFoldDB" id="A0AAD7T2K6"/>
<feature type="region of interest" description="Disordered" evidence="1">
    <location>
        <begin position="70"/>
        <end position="90"/>
    </location>
</feature>
<protein>
    <submittedName>
        <fullName evidence="2">Uncharacterized protein</fullName>
    </submittedName>
</protein>